<evidence type="ECO:0000313" key="4">
    <source>
        <dbReference type="Proteomes" id="UP000199069"/>
    </source>
</evidence>
<gene>
    <name evidence="3" type="primary">FGENESH: predicted gene_9.387</name>
    <name evidence="3" type="ORF">BN2166_0050410</name>
</gene>
<organism evidence="3 4">
    <name type="scientific">Rhodotorula toruloides</name>
    <name type="common">Yeast</name>
    <name type="synonym">Rhodosporidium toruloides</name>
    <dbReference type="NCBI Taxonomy" id="5286"/>
    <lineage>
        <taxon>Eukaryota</taxon>
        <taxon>Fungi</taxon>
        <taxon>Dikarya</taxon>
        <taxon>Basidiomycota</taxon>
        <taxon>Pucciniomycotina</taxon>
        <taxon>Microbotryomycetes</taxon>
        <taxon>Sporidiobolales</taxon>
        <taxon>Sporidiobolaceae</taxon>
        <taxon>Rhodotorula</taxon>
    </lineage>
</organism>
<feature type="coiled-coil region" evidence="1">
    <location>
        <begin position="139"/>
        <end position="174"/>
    </location>
</feature>
<protein>
    <submittedName>
        <fullName evidence="3">Uncharacterized protein</fullName>
    </submittedName>
</protein>
<evidence type="ECO:0000256" key="2">
    <source>
        <dbReference type="SAM" id="MobiDB-lite"/>
    </source>
</evidence>
<evidence type="ECO:0000313" key="3">
    <source>
        <dbReference type="EMBL" id="CTR09180.1"/>
    </source>
</evidence>
<keyword evidence="1" id="KW-0175">Coiled coil</keyword>
<dbReference type="EMBL" id="CWKI01000009">
    <property type="protein sequence ID" value="CTR09180.1"/>
    <property type="molecule type" value="Genomic_DNA"/>
</dbReference>
<sequence length="193" mass="21931">MLATLTKASCMPASLFPRQLLLRRSFPAVKHAAQPALILREPARSLATHRGLPVSPEDSLKKPRKRQTAAESWAEEEALLPMMDPEAAKLARHYLYLNPPWVITPPSLSFDPALDMRKLGKPKTKRDKEERELCRAWRKVEGEARLKRLQEEVADLAKRRREEELQEIVGLAKEIGEVTARTELGWLVLQAGE</sequence>
<keyword evidence="4" id="KW-1185">Reference proteome</keyword>
<dbReference type="Proteomes" id="UP000199069">
    <property type="component" value="Unassembled WGS sequence"/>
</dbReference>
<evidence type="ECO:0000256" key="1">
    <source>
        <dbReference type="SAM" id="Coils"/>
    </source>
</evidence>
<accession>A0A0K3CL44</accession>
<name>A0A0K3CL44_RHOTO</name>
<proteinExistence type="predicted"/>
<feature type="region of interest" description="Disordered" evidence="2">
    <location>
        <begin position="48"/>
        <end position="68"/>
    </location>
</feature>
<reference evidence="3 4" key="1">
    <citation type="submission" date="2015-07" db="EMBL/GenBank/DDBJ databases">
        <authorList>
            <person name="Cajimat M.N.B."/>
            <person name="Milazzo M.L."/>
            <person name="Fulhorst C.F."/>
        </authorList>
    </citation>
    <scope>NUCLEOTIDE SEQUENCE [LARGE SCALE GENOMIC DNA]</scope>
    <source>
        <strain evidence="3">Single colony</strain>
    </source>
</reference>
<dbReference type="AlphaFoldDB" id="A0A0K3CL44"/>